<reference evidence="1 2" key="1">
    <citation type="submission" date="2019-03" db="EMBL/GenBank/DDBJ databases">
        <title>Single cell metagenomics reveals metabolic interactions within the superorganism composed of flagellate Streblomastix strix and complex community of Bacteroidetes bacteria on its surface.</title>
        <authorList>
            <person name="Treitli S.C."/>
            <person name="Kolisko M."/>
            <person name="Husnik F."/>
            <person name="Keeling P."/>
            <person name="Hampl V."/>
        </authorList>
    </citation>
    <scope>NUCLEOTIDE SEQUENCE [LARGE SCALE GENOMIC DNA]</scope>
    <source>
        <strain evidence="1">ST1C</strain>
    </source>
</reference>
<organism evidence="1 2">
    <name type="scientific">Streblomastix strix</name>
    <dbReference type="NCBI Taxonomy" id="222440"/>
    <lineage>
        <taxon>Eukaryota</taxon>
        <taxon>Metamonada</taxon>
        <taxon>Preaxostyla</taxon>
        <taxon>Oxymonadida</taxon>
        <taxon>Streblomastigidae</taxon>
        <taxon>Streblomastix</taxon>
    </lineage>
</organism>
<gene>
    <name evidence="1" type="ORF">EZS28_013223</name>
</gene>
<protein>
    <submittedName>
        <fullName evidence="1">Uncharacterized protein</fullName>
    </submittedName>
</protein>
<dbReference type="EMBL" id="SNRW01002943">
    <property type="protein sequence ID" value="KAA6391249.1"/>
    <property type="molecule type" value="Genomic_DNA"/>
</dbReference>
<accession>A0A5J4WA45</accession>
<sequence>MNTLSEKPSALNADACTAIFLLRISAIYFPGLQRGLSCILCPQQLLLILLNNLPQIVGNLPQALVQAPVAQINPGGGQTQLQQLAVQGVASPQDKVVKERLAIAKKIMEQYYGKKVDELDPTGIRATKRQWQRLEEFEDDYLGLEVSKKSAKEKADQLDLEFEADQCKLAVSAQCTSAAALHSMALEDYKSASMWAHQAHHIARIIAGDNKAR</sequence>
<dbReference type="AlphaFoldDB" id="A0A5J4WA45"/>
<proteinExistence type="predicted"/>
<comment type="caution">
    <text evidence="1">The sequence shown here is derived from an EMBL/GenBank/DDBJ whole genome shotgun (WGS) entry which is preliminary data.</text>
</comment>
<evidence type="ECO:0000313" key="1">
    <source>
        <dbReference type="EMBL" id="KAA6391249.1"/>
    </source>
</evidence>
<name>A0A5J4WA45_9EUKA</name>
<dbReference type="Proteomes" id="UP000324800">
    <property type="component" value="Unassembled WGS sequence"/>
</dbReference>
<evidence type="ECO:0000313" key="2">
    <source>
        <dbReference type="Proteomes" id="UP000324800"/>
    </source>
</evidence>